<evidence type="ECO:0000256" key="1">
    <source>
        <dbReference type="SAM" id="MobiDB-lite"/>
    </source>
</evidence>
<feature type="region of interest" description="Disordered" evidence="1">
    <location>
        <begin position="62"/>
        <end position="93"/>
    </location>
</feature>
<organism evidence="2 3">
    <name type="scientific">Trichostrongylus colubriformis</name>
    <name type="common">Black scour worm</name>
    <dbReference type="NCBI Taxonomy" id="6319"/>
    <lineage>
        <taxon>Eukaryota</taxon>
        <taxon>Metazoa</taxon>
        <taxon>Ecdysozoa</taxon>
        <taxon>Nematoda</taxon>
        <taxon>Chromadorea</taxon>
        <taxon>Rhabditida</taxon>
        <taxon>Rhabditina</taxon>
        <taxon>Rhabditomorpha</taxon>
        <taxon>Strongyloidea</taxon>
        <taxon>Trichostrongylidae</taxon>
        <taxon>Trichostrongylus</taxon>
    </lineage>
</organism>
<comment type="caution">
    <text evidence="2">The sequence shown here is derived from an EMBL/GenBank/DDBJ whole genome shotgun (WGS) entry which is preliminary data.</text>
</comment>
<gene>
    <name evidence="2" type="ORF">GCK32_017917</name>
</gene>
<sequence>MPLAKLMPVMDSHPADTTNTNLTPPNLPLLPKKPAHSLSSTAQDPATVTSESMLSASLVCRSPSRNSVSPLTSPMYSVTNQSMESSDSDGQHLPSTRLCHPCKICLAVLMLLSSPSGWTGS</sequence>
<protein>
    <submittedName>
        <fullName evidence="2">Uncharacterized protein</fullName>
    </submittedName>
</protein>
<dbReference type="EMBL" id="WIXE01026178">
    <property type="protein sequence ID" value="KAK5964134.1"/>
    <property type="molecule type" value="Genomic_DNA"/>
</dbReference>
<dbReference type="AlphaFoldDB" id="A0AAN8EU54"/>
<proteinExistence type="predicted"/>
<evidence type="ECO:0000313" key="3">
    <source>
        <dbReference type="Proteomes" id="UP001331761"/>
    </source>
</evidence>
<evidence type="ECO:0000313" key="2">
    <source>
        <dbReference type="EMBL" id="KAK5964134.1"/>
    </source>
</evidence>
<name>A0AAN8EU54_TRICO</name>
<feature type="compositionally biased region" description="Polar residues" evidence="1">
    <location>
        <begin position="63"/>
        <end position="85"/>
    </location>
</feature>
<reference evidence="2 3" key="1">
    <citation type="submission" date="2019-10" db="EMBL/GenBank/DDBJ databases">
        <title>Assembly and Annotation for the nematode Trichostrongylus colubriformis.</title>
        <authorList>
            <person name="Martin J."/>
        </authorList>
    </citation>
    <scope>NUCLEOTIDE SEQUENCE [LARGE SCALE GENOMIC DNA]</scope>
    <source>
        <strain evidence="2">G859</strain>
        <tissue evidence="2">Whole worm</tissue>
    </source>
</reference>
<keyword evidence="3" id="KW-1185">Reference proteome</keyword>
<dbReference type="Proteomes" id="UP001331761">
    <property type="component" value="Unassembled WGS sequence"/>
</dbReference>
<accession>A0AAN8EU54</accession>
<feature type="compositionally biased region" description="Polar residues" evidence="1">
    <location>
        <begin position="37"/>
        <end position="48"/>
    </location>
</feature>
<feature type="region of interest" description="Disordered" evidence="1">
    <location>
        <begin position="1"/>
        <end position="48"/>
    </location>
</feature>